<gene>
    <name evidence="4" type="ORF">CLV30_1297</name>
</gene>
<dbReference type="Proteomes" id="UP000243528">
    <property type="component" value="Unassembled WGS sequence"/>
</dbReference>
<keyword evidence="5" id="KW-1185">Reference proteome</keyword>
<feature type="compositionally biased region" description="Gly residues" evidence="3">
    <location>
        <begin position="2127"/>
        <end position="2165"/>
    </location>
</feature>
<feature type="region of interest" description="Disordered" evidence="3">
    <location>
        <begin position="2809"/>
        <end position="2860"/>
    </location>
</feature>
<evidence type="ECO:0000313" key="5">
    <source>
        <dbReference type="Proteomes" id="UP000243528"/>
    </source>
</evidence>
<comment type="subcellular location">
    <subcellularLocation>
        <location evidence="1">Secreted</location>
    </subcellularLocation>
</comment>
<evidence type="ECO:0000256" key="1">
    <source>
        <dbReference type="ARBA" id="ARBA00004613"/>
    </source>
</evidence>
<dbReference type="GO" id="GO:0005509">
    <property type="term" value="F:calcium ion binding"/>
    <property type="evidence" value="ECO:0007669"/>
    <property type="project" value="InterPro"/>
</dbReference>
<dbReference type="Pfam" id="PF00353">
    <property type="entry name" value="HemolysinCabind"/>
    <property type="match status" value="16"/>
</dbReference>
<proteinExistence type="predicted"/>
<protein>
    <submittedName>
        <fullName evidence="4">Ca2+-binding RTX toxin-like protein</fullName>
    </submittedName>
</protein>
<dbReference type="Gene3D" id="2.150.10.10">
    <property type="entry name" value="Serralysin-like metalloprotease, C-terminal"/>
    <property type="match status" value="5"/>
</dbReference>
<dbReference type="InterPro" id="IPR001343">
    <property type="entry name" value="Hemolysn_Ca-bd"/>
</dbReference>
<feature type="region of interest" description="Disordered" evidence="3">
    <location>
        <begin position="3261"/>
        <end position="3281"/>
    </location>
</feature>
<feature type="region of interest" description="Disordered" evidence="3">
    <location>
        <begin position="2453"/>
        <end position="2512"/>
    </location>
</feature>
<keyword evidence="2" id="KW-0964">Secreted</keyword>
<evidence type="ECO:0000256" key="2">
    <source>
        <dbReference type="ARBA" id="ARBA00022525"/>
    </source>
</evidence>
<dbReference type="InterPro" id="IPR011049">
    <property type="entry name" value="Serralysin-like_metalloprot_C"/>
</dbReference>
<reference evidence="4 5" key="1">
    <citation type="submission" date="2018-03" db="EMBL/GenBank/DDBJ databases">
        <title>Genomic Encyclopedia of Archaeal and Bacterial Type Strains, Phase II (KMG-II): from individual species to whole genera.</title>
        <authorList>
            <person name="Goeker M."/>
        </authorList>
    </citation>
    <scope>NUCLEOTIDE SEQUENCE [LARGE SCALE GENOMIC DNA]</scope>
    <source>
        <strain evidence="4 5">DSM 45211</strain>
    </source>
</reference>
<dbReference type="EMBL" id="PYGE01000029">
    <property type="protein sequence ID" value="PSK95538.1"/>
    <property type="molecule type" value="Genomic_DNA"/>
</dbReference>
<dbReference type="SUPFAM" id="SSF51120">
    <property type="entry name" value="beta-Roll"/>
    <property type="match status" value="9"/>
</dbReference>
<sequence>MVGSVPLGGLLMKRELAGFTAVLLITASTTTTAAASEHSDPLAAGLRDGMGQIADWYAAELPQYDRFGQKVPLIDVVPGVDTAISAVFSGPLSFASGNDLGALPDVDALAAAVSGEVALDAGLSFAVEAEPVDDNGLRFAVTIRRELDDVGFAVSRDAADGVSPVGIGSPTDDDGDVVDGVPVTLTFETAMTVRYTPDDDQFWIEADPGPTAVISAAIDSDRTTPEPDPFTVGAEGLPAAVGILDATVAAGSTLALDAEFAATLHDTDDDGMLQFDEKPDDGGTNVIPGEMRFALEDLIGTVTRTGSADGTFTLESSTVTIGDGADALSAEVGVDGPDLGAAEPVVSTDATYDDVFADFLSVDASELLGGLGQLFLATSVVQGHPAADIQLPFLGVSLRGIASPADGLAEFVTDQTVEFDPGNPEASQFGQARFTTIGQLVDRLTAEDDGVPGLDASLLEPVYDPETQVLDLRITIDNSLGDEAPITDQDGDQTGWLDFGDTLRADAGIDALQHRQTQAAPARARTGGSVDLLWTVDLQPGDTSCDDPDTPDVNECDDPDTPTITETEQPAIYERFGLRESENHEIEVLSEVRVPASGSIGTAGWVEVRGVGGEIVYRPAAGAEEPAVTVDLLLDGGHQSIHSFLQALTAAEEGQPPPVAADHLAVERDLGVEGSLQLRVVDAEGEEVTVGAGGTAGVSLTWPTAHDPDTSPEVTTTDSRAALLKALDYDLEHRTALFGRVVDTVDGLLGQVQQIGSDGAIATEALQTPMPIVERSLGSLAREATALSDTIDGIRTAGPPGSLQAFEKAVQDRLAELLGSGAETDLDWEIADLEDDGTPDLVVTIGASSTYADDVPVSLPVPGTGDLFGGTQGSVSLEVGAGLDLGFPVDVSDATLPDAADLRIRESSGLDVTGTAALGEEDSLGVAVAGVDVQLGPGGEAKLDAGVEVGVDGAGDGFVPAGTWMSQLNAQLQPSGQTCTTSTVPAETAKRTVTGQLACVNLPILVDGEPIDPADPANSLLQVTADDLGAPVVDAPDDLSGLLAGQLLSLAGLGDVFGQVSTLLNRVFDATEWGSKIPFIGKHLTGSDKALGEVGSAFDNFTSALTDPIEIADEENGAAAAALTPSVADLRTHLEKAAAELPADLLVAFDTEDDVKITLRCGSNECADESDTDATNVSAVEVEFSLGQGDVAGDPVCSQADQADCLFELPFDLGLPGLPLRTSGDVNVGGGWRVDLGFGISRDRGAYLLDDPRSSMPDGGTDPAHMVAKLQASLNGELAASLGIFSAAITSDEEASGVRADFSASLPSGDADGRILVGELVTMATSDLSGSFDPTFDVSAGIKLDFTAGAGDVGLPGLETSLCYGFPSSNCDGSGSAAAATQAGEFDPAAALVQFDGVYLNLGDVLQSMLGEPLRFVGDITEPIEPVLDFLTAPIPVISDLSRLFGGPDVTMLSLARLLGMDDSTEFVASVSSAVRLADSFAGGAIKVADTVTLDAERAGGNRPAPDQAFDALTDDISGMIGTVDQDGEAAAAVEANKAKVADTPQSWVTAPVLENPGCLVTTIFGQDCDIVRWEPPPLKVEFAYDQAFGPFFGVLYVSIGGWAGAGARFGAGLSTAGIREALDQDSSVVDSLAFALHGLYVIDFDDPELFLEAGIKAGGKIDAVVAAAGVDGGVAANLGFDLRDPVPDGRVHTTEIGQKIFTPLCMFDIAGKLTAFLEAWARLGVSPFSVRKTFKLAEVTLFDFTAALQEQCEKNAAPPVLASTDDDETWDFGARGTHHVEVLRLNMGAHASDRGAFTDVTDESFTVRELAAPVWDGDTPVSPGRYQVSAFGHSQEKDPDDGRVYEGYAVVLDAADGHDNVVFSGGQSVDITDEQGLDQPATSSFSAAVWGDLGPGNDVIQTGDGDDRIAGGQGTDDIVLGRGGDRGHGDSQAGLDGLFTVSASTDSSGAADVVDGADGDDVLFGGGGDDEVNAGPGSDTINAGGDSDVAYGDDGVDTVTGGLGADTLYGGDGNDTVHGDTAADADDPNATGDPPSGSADTVFAGPGRDRVFAGAGGDTVHGEPGNDTVFGQWGADTVDGSDGHDLLAGGPGDDAVTGAAGHDKIWGDARPDPDDDSATSSDDATSGGGDTIDGGPGSDFVDGGGGSDVIGSGPGDDGVTGGWGDDTIRAGDDADLVAGDVAAITGVPTDWSVQIDDDGAADDTDAEDRIFGDAGDDTVYGQSRGDEIHGGLDDDVIRGNAGEDEIWGDGGDDEIHGNVHDDVAMAGPGDDLAFGGPGSDELYGHAGTDRLVGGSVDSAAADAGDVIYGGAGEDVALGDNGTVGDVLDESTIVPANGNEAGTFGDDHMGGGAGRDVLHGQDGGDRLFGDAGDDQLFGELGADRLIGGADHDTLLGDQGAVTPAAAVDPDGTDGVGRWPGGAPRWTTQLVAPDEGGEDDLFGRSGDDHVYGGWADDYLEGGPGDDAIEGNGGRDTMYGNEPPDGSAAGPMSAAAEAQAAADPRDADDMIGGSSVVNGAEAKLDEGEFLMFGNELEDVMAGDNAVITGVVAPGDSGATWAVDDVTGGRLRQIELLDREKSATTPIPLSDVSGPDLVHGNEGNDRMFGQGGTDILKGNEDDDFVQGNQDRDLIEGNGGEDDLVGGSQFLSPFVGTPDEHHPDQGDHDAGDEIYGGAGADVAIGDNGDVTRRCQEDVDYTYATTQLGIENQRCIQLLDLQAPPAEANFGPDVISGGAGVDVLFGQDADDVVAGGPDDDYMEGNGGTEWLFGDSLASGVKTSPPSVTLPYETLPADAQDELALPTPGTLEFPPAVPFFDTCPLDDDNDDNDCRSAAPELEGPAGPDGQDDQIGGSSRSDHRDSADVVFGDGAADFQLGDNGRLDREIVDGAYSTYADYNPTTVVREATRYDVAGPPHTHGRDVLIGDGGDDYQWGQDGNDALLGQQDNDEQYGELGGDWVDGARGQDVQIGDRGGVVSRLLGPGEEVTATTGGPTFFDIVLMREGTFDRRVDLQHDADGSALEHPGLTSGGDDIVLGGPGHDVMHGAFADDAMNGNGGGDWMYGDDGADVMWGGRGCVPGDPEDGVDDSGAPCAGVADPGEFDQFVDILFGGHGGTSGDEVGDADILDFRPRAGVDPPLWHLLTGTLNDDASDPDSIEDNDHHHGVDWIYGGWDRDVLQGDIGQNGPEPDGDRLIDWVGAFNLFTRCNASYGDDGDIRQRSPQMETLLQTLAFGTGVGTSMDDVRDPDSSAYRELALVYKTDTRENNGRAFPGTPGHFDEPSCLP</sequence>
<feature type="region of interest" description="Disordered" evidence="3">
    <location>
        <begin position="2403"/>
        <end position="2424"/>
    </location>
</feature>
<feature type="compositionally biased region" description="Low complexity" evidence="3">
    <location>
        <begin position="2481"/>
        <end position="2500"/>
    </location>
</feature>
<evidence type="ECO:0000256" key="3">
    <source>
        <dbReference type="SAM" id="MobiDB-lite"/>
    </source>
</evidence>
<dbReference type="InterPro" id="IPR050557">
    <property type="entry name" value="RTX_toxin/Mannuronan_C5-epim"/>
</dbReference>
<dbReference type="InterPro" id="IPR018511">
    <property type="entry name" value="Hemolysin-typ_Ca-bd_CS"/>
</dbReference>
<name>A0A2P8DE98_9ACTN</name>
<feature type="compositionally biased region" description="Basic and acidic residues" evidence="3">
    <location>
        <begin position="2225"/>
        <end position="2235"/>
    </location>
</feature>
<dbReference type="GO" id="GO:0005576">
    <property type="term" value="C:extracellular region"/>
    <property type="evidence" value="ECO:0007669"/>
    <property type="project" value="UniProtKB-SubCell"/>
</dbReference>
<dbReference type="PROSITE" id="PS00330">
    <property type="entry name" value="HEMOLYSIN_CALCIUM"/>
    <property type="match status" value="1"/>
</dbReference>
<evidence type="ECO:0000313" key="4">
    <source>
        <dbReference type="EMBL" id="PSK95538.1"/>
    </source>
</evidence>
<accession>A0A2P8DE98</accession>
<organism evidence="4 5">
    <name type="scientific">Haloactinopolyspora alba</name>
    <dbReference type="NCBI Taxonomy" id="648780"/>
    <lineage>
        <taxon>Bacteria</taxon>
        <taxon>Bacillati</taxon>
        <taxon>Actinomycetota</taxon>
        <taxon>Actinomycetes</taxon>
        <taxon>Jiangellales</taxon>
        <taxon>Jiangellaceae</taxon>
        <taxon>Haloactinopolyspora</taxon>
    </lineage>
</organism>
<dbReference type="PANTHER" id="PTHR38340">
    <property type="entry name" value="S-LAYER PROTEIN"/>
    <property type="match status" value="1"/>
</dbReference>
<comment type="caution">
    <text evidence="4">The sequence shown here is derived from an EMBL/GenBank/DDBJ whole genome shotgun (WGS) entry which is preliminary data.</text>
</comment>
<feature type="region of interest" description="Disordered" evidence="3">
    <location>
        <begin position="2213"/>
        <end position="2235"/>
    </location>
</feature>
<feature type="region of interest" description="Disordered" evidence="3">
    <location>
        <begin position="2011"/>
        <end position="2168"/>
    </location>
</feature>
<feature type="compositionally biased region" description="Basic and acidic residues" evidence="3">
    <location>
        <begin position="2102"/>
        <end position="2113"/>
    </location>
</feature>
<dbReference type="PANTHER" id="PTHR38340:SF1">
    <property type="entry name" value="S-LAYER PROTEIN"/>
    <property type="match status" value="1"/>
</dbReference>